<feature type="domain" description="Nucleotidyl transferase" evidence="1">
    <location>
        <begin position="2"/>
        <end position="288"/>
    </location>
</feature>
<organism evidence="2 3">
    <name type="scientific">Candidatus Roizmanbacteria bacterium RIFOXYD1_FULL_38_12</name>
    <dbReference type="NCBI Taxonomy" id="1802093"/>
    <lineage>
        <taxon>Bacteria</taxon>
        <taxon>Candidatus Roizmaniibacteriota</taxon>
    </lineage>
</organism>
<evidence type="ECO:0000313" key="2">
    <source>
        <dbReference type="EMBL" id="OGK73411.1"/>
    </source>
</evidence>
<accession>A0A1F7L001</accession>
<dbReference type="GO" id="GO:0009298">
    <property type="term" value="P:GDP-mannose biosynthetic process"/>
    <property type="evidence" value="ECO:0007669"/>
    <property type="project" value="TreeGrafter"/>
</dbReference>
<protein>
    <recommendedName>
        <fullName evidence="1">Nucleotidyl transferase domain-containing protein</fullName>
    </recommendedName>
</protein>
<evidence type="ECO:0000313" key="3">
    <source>
        <dbReference type="Proteomes" id="UP000177050"/>
    </source>
</evidence>
<dbReference type="PANTHER" id="PTHR46390">
    <property type="entry name" value="MANNOSE-1-PHOSPHATE GUANYLYLTRANSFERASE"/>
    <property type="match status" value="1"/>
</dbReference>
<name>A0A1F7L001_9BACT</name>
<dbReference type="Proteomes" id="UP000177050">
    <property type="component" value="Unassembled WGS sequence"/>
</dbReference>
<comment type="caution">
    <text evidence="2">The sequence shown here is derived from an EMBL/GenBank/DDBJ whole genome shotgun (WGS) entry which is preliminary data.</text>
</comment>
<dbReference type="AlphaFoldDB" id="A0A1F7L001"/>
<sequence>MKAVIFAGGTGTRLWPLSRKKSPKQFEKLIGDKSTLQLAVERLSPEFSYKDIYISTNVLYKDVIRKQLPQIPKENYFLEPEKKDVGPAIALVMGTFYQKFPHEPVAILWSDHLVKEVQLFKKILLVAGDYIEKNPDNIIFIAHKPRYESTNLGYIHIGKKMHTMKKISLFSFEGFKYRPDEATAKKFFKSNTYAWNLGYFVTTPTFIYHSFKRFAPNIYENTQRILAHMGKNDYESVLKKEYKKVESINFDNAILENLDKRDALVMVEDIGWSDIGAWEALKEALERYPYENIIRGKVYLEHVRDSLIYNYDDKKLIVGIDLDEHIIVNTQDVVLIAKKTSVSKIKTLVENFEGTEHEDLI</sequence>
<dbReference type="SUPFAM" id="SSF53448">
    <property type="entry name" value="Nucleotide-diphospho-sugar transferases"/>
    <property type="match status" value="1"/>
</dbReference>
<evidence type="ECO:0000259" key="1">
    <source>
        <dbReference type="Pfam" id="PF00483"/>
    </source>
</evidence>
<dbReference type="InterPro" id="IPR029044">
    <property type="entry name" value="Nucleotide-diphossugar_trans"/>
</dbReference>
<dbReference type="InterPro" id="IPR005835">
    <property type="entry name" value="NTP_transferase_dom"/>
</dbReference>
<dbReference type="Gene3D" id="3.90.550.10">
    <property type="entry name" value="Spore Coat Polysaccharide Biosynthesis Protein SpsA, Chain A"/>
    <property type="match status" value="1"/>
</dbReference>
<dbReference type="EMBL" id="MGBR01000001">
    <property type="protein sequence ID" value="OGK73411.1"/>
    <property type="molecule type" value="Genomic_DNA"/>
</dbReference>
<dbReference type="Pfam" id="PF00483">
    <property type="entry name" value="NTP_transferase"/>
    <property type="match status" value="1"/>
</dbReference>
<gene>
    <name evidence="2" type="ORF">A3K52_01285</name>
</gene>
<reference evidence="2 3" key="1">
    <citation type="journal article" date="2016" name="Nat. Commun.">
        <title>Thousands of microbial genomes shed light on interconnected biogeochemical processes in an aquifer system.</title>
        <authorList>
            <person name="Anantharaman K."/>
            <person name="Brown C.T."/>
            <person name="Hug L.A."/>
            <person name="Sharon I."/>
            <person name="Castelle C.J."/>
            <person name="Probst A.J."/>
            <person name="Thomas B.C."/>
            <person name="Singh A."/>
            <person name="Wilkins M.J."/>
            <person name="Karaoz U."/>
            <person name="Brodie E.L."/>
            <person name="Williams K.H."/>
            <person name="Hubbard S.S."/>
            <person name="Banfield J.F."/>
        </authorList>
    </citation>
    <scope>NUCLEOTIDE SEQUENCE [LARGE SCALE GENOMIC DNA]</scope>
</reference>
<proteinExistence type="predicted"/>
<dbReference type="InterPro" id="IPR051161">
    <property type="entry name" value="Mannose-6P_isomerase_type2"/>
</dbReference>
<dbReference type="PANTHER" id="PTHR46390:SF1">
    <property type="entry name" value="MANNOSE-1-PHOSPHATE GUANYLYLTRANSFERASE"/>
    <property type="match status" value="1"/>
</dbReference>
<dbReference type="GO" id="GO:0004475">
    <property type="term" value="F:mannose-1-phosphate guanylyltransferase (GTP) activity"/>
    <property type="evidence" value="ECO:0007669"/>
    <property type="project" value="TreeGrafter"/>
</dbReference>
<dbReference type="SUPFAM" id="SSF159283">
    <property type="entry name" value="Guanosine diphospho-D-mannose pyrophosphorylase/mannose-6-phosphate isomerase linker domain"/>
    <property type="match status" value="1"/>
</dbReference>